<dbReference type="SMART" id="SM00421">
    <property type="entry name" value="HTH_LUXR"/>
    <property type="match status" value="1"/>
</dbReference>
<dbReference type="SUPFAM" id="SSF46894">
    <property type="entry name" value="C-terminal effector domain of the bipartite response regulators"/>
    <property type="match status" value="1"/>
</dbReference>
<dbReference type="Pfam" id="PF00196">
    <property type="entry name" value="GerE"/>
    <property type="match status" value="1"/>
</dbReference>
<evidence type="ECO:0000256" key="7">
    <source>
        <dbReference type="SAM" id="Coils"/>
    </source>
</evidence>
<keyword evidence="5" id="KW-0804">Transcription</keyword>
<keyword evidence="3" id="KW-0805">Transcription regulation</keyword>
<evidence type="ECO:0000259" key="8">
    <source>
        <dbReference type="PROSITE" id="PS50043"/>
    </source>
</evidence>
<evidence type="ECO:0000313" key="11">
    <source>
        <dbReference type="Proteomes" id="UP000235547"/>
    </source>
</evidence>
<dbReference type="InterPro" id="IPR001789">
    <property type="entry name" value="Sig_transdc_resp-reg_receiver"/>
</dbReference>
<evidence type="ECO:0000256" key="5">
    <source>
        <dbReference type="ARBA" id="ARBA00023163"/>
    </source>
</evidence>
<evidence type="ECO:0000256" key="4">
    <source>
        <dbReference type="ARBA" id="ARBA00023125"/>
    </source>
</evidence>
<dbReference type="GO" id="GO:0005829">
    <property type="term" value="C:cytosol"/>
    <property type="evidence" value="ECO:0007669"/>
    <property type="project" value="TreeGrafter"/>
</dbReference>
<dbReference type="InterPro" id="IPR000792">
    <property type="entry name" value="Tscrpt_reg_LuxR_C"/>
</dbReference>
<keyword evidence="11" id="KW-1185">Reference proteome</keyword>
<proteinExistence type="predicted"/>
<dbReference type="SMART" id="SM00448">
    <property type="entry name" value="REC"/>
    <property type="match status" value="1"/>
</dbReference>
<name>A0A2N7UGY3_9GAMM</name>
<accession>A0A2N7UGY3</accession>
<dbReference type="GO" id="GO:0000976">
    <property type="term" value="F:transcription cis-regulatory region binding"/>
    <property type="evidence" value="ECO:0007669"/>
    <property type="project" value="TreeGrafter"/>
</dbReference>
<reference evidence="10 11" key="1">
    <citation type="submission" date="2018-01" db="EMBL/GenBank/DDBJ databases">
        <title>Halomonas endophytica sp. nov., isolated from storage liquid in the stems of Populus euphratica.</title>
        <authorList>
            <person name="Chen C."/>
        </authorList>
    </citation>
    <scope>NUCLEOTIDE SEQUENCE [LARGE SCALE GENOMIC DNA]</scope>
    <source>
        <strain evidence="10 11">BZ-SZ-XJ27</strain>
    </source>
</reference>
<keyword evidence="1 6" id="KW-0597">Phosphoprotein</keyword>
<dbReference type="OrthoDB" id="8874570at2"/>
<dbReference type="PRINTS" id="PR00038">
    <property type="entry name" value="HTHLUXR"/>
</dbReference>
<feature type="modified residue" description="4-aspartylphosphate" evidence="6">
    <location>
        <position position="64"/>
    </location>
</feature>
<dbReference type="CDD" id="cd06170">
    <property type="entry name" value="LuxR_C_like"/>
    <property type="match status" value="1"/>
</dbReference>
<dbReference type="InterPro" id="IPR016032">
    <property type="entry name" value="Sig_transdc_resp-reg_C-effctor"/>
</dbReference>
<evidence type="ECO:0000256" key="1">
    <source>
        <dbReference type="ARBA" id="ARBA00022553"/>
    </source>
</evidence>
<dbReference type="GO" id="GO:0006355">
    <property type="term" value="P:regulation of DNA-templated transcription"/>
    <property type="evidence" value="ECO:0007669"/>
    <property type="project" value="InterPro"/>
</dbReference>
<dbReference type="PROSITE" id="PS00622">
    <property type="entry name" value="HTH_LUXR_1"/>
    <property type="match status" value="1"/>
</dbReference>
<dbReference type="PROSITE" id="PS50043">
    <property type="entry name" value="HTH_LUXR_2"/>
    <property type="match status" value="1"/>
</dbReference>
<feature type="domain" description="HTH luxR-type" evidence="8">
    <location>
        <begin position="291"/>
        <end position="356"/>
    </location>
</feature>
<dbReference type="Pfam" id="PF00072">
    <property type="entry name" value="Response_reg"/>
    <property type="match status" value="1"/>
</dbReference>
<dbReference type="InterPro" id="IPR011006">
    <property type="entry name" value="CheY-like_superfamily"/>
</dbReference>
<feature type="domain" description="Response regulatory" evidence="9">
    <location>
        <begin position="13"/>
        <end position="132"/>
    </location>
</feature>
<sequence length="364" mass="40073">MSIIKPPTDARPLVLCAEDHGELRLDICDELREAGYAVIEAADGDEALEQIDNLAAPPDLILCDINMPGRNGYQVLETLRDDYPSLADMPFVFLTALSDSRDVIDGKRLGADDYLSKPIDYDLMLATVEARLRQVRRIREQTNREFDTLRQAMNELRRKASRQGFESTLRALDLVSPGLVLIDENGHALFANRQARQLICQANGLRLERTLTAFGGDRARELRGTLRTALKASQAGEETVSCLRLARPGERRDLLVLACSLPKAQGSDPSEPAAVILLADPEQRARLPQQVLANLFGLTPTEARIALALAEGKRSEDIAAQLSIAATTVAFHLRNLFQKTDTHRQADLIALVLSGAMSVSLEED</sequence>
<comment type="caution">
    <text evidence="10">The sequence shown here is derived from an EMBL/GenBank/DDBJ whole genome shotgun (WGS) entry which is preliminary data.</text>
</comment>
<evidence type="ECO:0000313" key="10">
    <source>
        <dbReference type="EMBL" id="PMR79660.1"/>
    </source>
</evidence>
<dbReference type="PANTHER" id="PTHR48111:SF1">
    <property type="entry name" value="TWO-COMPONENT RESPONSE REGULATOR ORR33"/>
    <property type="match status" value="1"/>
</dbReference>
<dbReference type="CDD" id="cd17574">
    <property type="entry name" value="REC_OmpR"/>
    <property type="match status" value="1"/>
</dbReference>
<dbReference type="GO" id="GO:0000156">
    <property type="term" value="F:phosphorelay response regulator activity"/>
    <property type="evidence" value="ECO:0007669"/>
    <property type="project" value="TreeGrafter"/>
</dbReference>
<evidence type="ECO:0000256" key="6">
    <source>
        <dbReference type="PROSITE-ProRule" id="PRU00169"/>
    </source>
</evidence>
<dbReference type="InterPro" id="IPR036388">
    <property type="entry name" value="WH-like_DNA-bd_sf"/>
</dbReference>
<protein>
    <submittedName>
        <fullName evidence="10">Two-component system response regulator</fullName>
    </submittedName>
</protein>
<dbReference type="Gene3D" id="3.40.50.2300">
    <property type="match status" value="1"/>
</dbReference>
<feature type="coiled-coil region" evidence="7">
    <location>
        <begin position="125"/>
        <end position="159"/>
    </location>
</feature>
<dbReference type="PROSITE" id="PS50110">
    <property type="entry name" value="RESPONSE_REGULATORY"/>
    <property type="match status" value="1"/>
</dbReference>
<keyword evidence="7" id="KW-0175">Coiled coil</keyword>
<evidence type="ECO:0000256" key="3">
    <source>
        <dbReference type="ARBA" id="ARBA00023015"/>
    </source>
</evidence>
<keyword evidence="2" id="KW-0902">Two-component regulatory system</keyword>
<organism evidence="10 11">
    <name type="scientific">Halomonas urumqiensis</name>
    <dbReference type="NCBI Taxonomy" id="1684789"/>
    <lineage>
        <taxon>Bacteria</taxon>
        <taxon>Pseudomonadati</taxon>
        <taxon>Pseudomonadota</taxon>
        <taxon>Gammaproteobacteria</taxon>
        <taxon>Oceanospirillales</taxon>
        <taxon>Halomonadaceae</taxon>
        <taxon>Halomonas</taxon>
    </lineage>
</organism>
<dbReference type="SUPFAM" id="SSF52172">
    <property type="entry name" value="CheY-like"/>
    <property type="match status" value="1"/>
</dbReference>
<gene>
    <name evidence="10" type="ORF">C1H70_11170</name>
</gene>
<dbReference type="InterPro" id="IPR039420">
    <property type="entry name" value="WalR-like"/>
</dbReference>
<dbReference type="AlphaFoldDB" id="A0A2N7UGY3"/>
<dbReference type="PANTHER" id="PTHR48111">
    <property type="entry name" value="REGULATOR OF RPOS"/>
    <property type="match status" value="1"/>
</dbReference>
<keyword evidence="4" id="KW-0238">DNA-binding</keyword>
<dbReference type="Proteomes" id="UP000235547">
    <property type="component" value="Unassembled WGS sequence"/>
</dbReference>
<dbReference type="Gene3D" id="1.10.10.10">
    <property type="entry name" value="Winged helix-like DNA-binding domain superfamily/Winged helix DNA-binding domain"/>
    <property type="match status" value="1"/>
</dbReference>
<dbReference type="EMBL" id="PNRG01000025">
    <property type="protein sequence ID" value="PMR79660.1"/>
    <property type="molecule type" value="Genomic_DNA"/>
</dbReference>
<dbReference type="GO" id="GO:0032993">
    <property type="term" value="C:protein-DNA complex"/>
    <property type="evidence" value="ECO:0007669"/>
    <property type="project" value="TreeGrafter"/>
</dbReference>
<evidence type="ECO:0000259" key="9">
    <source>
        <dbReference type="PROSITE" id="PS50110"/>
    </source>
</evidence>
<evidence type="ECO:0000256" key="2">
    <source>
        <dbReference type="ARBA" id="ARBA00023012"/>
    </source>
</evidence>